<dbReference type="GO" id="GO:0016747">
    <property type="term" value="F:acyltransferase activity, transferring groups other than amino-acyl groups"/>
    <property type="evidence" value="ECO:0007669"/>
    <property type="project" value="TreeGrafter"/>
</dbReference>
<dbReference type="Gene3D" id="3.30.559.10">
    <property type="entry name" value="Chloramphenicol acetyltransferase-like domain"/>
    <property type="match status" value="2"/>
</dbReference>
<dbReference type="SUPFAM" id="SSF81321">
    <property type="entry name" value="Family A G protein-coupled receptor-like"/>
    <property type="match status" value="1"/>
</dbReference>
<dbReference type="AlphaFoldDB" id="A0A813T7H1"/>
<proteinExistence type="predicted"/>
<evidence type="ECO:0000313" key="4">
    <source>
        <dbReference type="Proteomes" id="UP000663860"/>
    </source>
</evidence>
<organism evidence="3 4">
    <name type="scientific">Adineta steineri</name>
    <dbReference type="NCBI Taxonomy" id="433720"/>
    <lineage>
        <taxon>Eukaryota</taxon>
        <taxon>Metazoa</taxon>
        <taxon>Spiralia</taxon>
        <taxon>Gnathifera</taxon>
        <taxon>Rotifera</taxon>
        <taxon>Eurotatoria</taxon>
        <taxon>Bdelloidea</taxon>
        <taxon>Adinetida</taxon>
        <taxon>Adinetidae</taxon>
        <taxon>Adineta</taxon>
    </lineage>
</organism>
<evidence type="ECO:0000256" key="2">
    <source>
        <dbReference type="SAM" id="Phobius"/>
    </source>
</evidence>
<dbReference type="Pfam" id="PF02458">
    <property type="entry name" value="Transferase"/>
    <property type="match status" value="1"/>
</dbReference>
<feature type="transmembrane region" description="Helical" evidence="2">
    <location>
        <begin position="446"/>
        <end position="468"/>
    </location>
</feature>
<dbReference type="EMBL" id="CAJNOE010000048">
    <property type="protein sequence ID" value="CAF0810643.1"/>
    <property type="molecule type" value="Genomic_DNA"/>
</dbReference>
<keyword evidence="2" id="KW-0812">Transmembrane</keyword>
<protein>
    <submittedName>
        <fullName evidence="3">Uncharacterized protein</fullName>
    </submittedName>
</protein>
<evidence type="ECO:0000256" key="1">
    <source>
        <dbReference type="ARBA" id="ARBA00022679"/>
    </source>
</evidence>
<keyword evidence="2" id="KW-1133">Transmembrane helix</keyword>
<name>A0A813T7H1_9BILA</name>
<sequence length="515" mass="58804">MCTIIKASSILIKCSNPSKNETESITCMAVESNTKSFPIHMIWIYANKLNISKDKFMPSLELQSTLLDTLNHFPILAGRITEDSNGNATIHLNNEGVLFTEAQCQDQTLDYFINRTTDDDEFDYNNINSADLEVQASRDWTGPMMSIQITRLQCRSVILSISAFHCLMDAQSAAHFINTWGSGGNTPEHHPMFDKSFVLLSSDEHLHNSITRPSDCVFNRNITPSSTSTFIQVQQQRVITEVYRFSTNELKNIKAEAMKNLSSTVNYISTYDALYAHMILTIASAAQTSFTEENKIKILQSFNGRSSFVGSYSSAVLHYFGSFPFWLYSKVITQEPPTLSSLAQLIHEMYTKQSEKSLKYYNAYLSSDDGNIRKNQVDADIINRDFHCTSWRKRSHEELAKQVRAMLIPQLIILAISGIPFGFQNIYLDITSHIAKDAKRIAIENFLGQVVLIFYHFNYVFTFYIYVYKSSEFRKVLKKQVPRCIRACRLYPTDVIINNSIKPLEINETNFTQTV</sequence>
<dbReference type="InterPro" id="IPR050317">
    <property type="entry name" value="Plant_Fungal_Acyltransferase"/>
</dbReference>
<accession>A0A813T7H1</accession>
<comment type="caution">
    <text evidence="3">The sequence shown here is derived from an EMBL/GenBank/DDBJ whole genome shotgun (WGS) entry which is preliminary data.</text>
</comment>
<evidence type="ECO:0000313" key="3">
    <source>
        <dbReference type="EMBL" id="CAF0810643.1"/>
    </source>
</evidence>
<dbReference type="PANTHER" id="PTHR31642">
    <property type="entry name" value="TRICHOTHECENE 3-O-ACETYLTRANSFERASE"/>
    <property type="match status" value="1"/>
</dbReference>
<dbReference type="Proteomes" id="UP000663860">
    <property type="component" value="Unassembled WGS sequence"/>
</dbReference>
<reference evidence="3" key="1">
    <citation type="submission" date="2021-02" db="EMBL/GenBank/DDBJ databases">
        <authorList>
            <person name="Nowell W R."/>
        </authorList>
    </citation>
    <scope>NUCLEOTIDE SEQUENCE</scope>
</reference>
<keyword evidence="2" id="KW-0472">Membrane</keyword>
<dbReference type="InterPro" id="IPR023213">
    <property type="entry name" value="CAT-like_dom_sf"/>
</dbReference>
<keyword evidence="1" id="KW-0808">Transferase</keyword>
<dbReference type="PANTHER" id="PTHR31642:SF310">
    <property type="entry name" value="FATTY ALCOHOL:CAFFEOYL-COA ACYLTRANSFERASE"/>
    <property type="match status" value="1"/>
</dbReference>
<gene>
    <name evidence="3" type="ORF">IZO911_LOCUS7442</name>
</gene>